<dbReference type="Proteomes" id="UP000815677">
    <property type="component" value="Unassembled WGS sequence"/>
</dbReference>
<dbReference type="Gene3D" id="1.20.120.1240">
    <property type="entry name" value="Dynamin, middle domain"/>
    <property type="match status" value="1"/>
</dbReference>
<proteinExistence type="predicted"/>
<dbReference type="InterPro" id="IPR003130">
    <property type="entry name" value="GED"/>
</dbReference>
<evidence type="ECO:0000256" key="3">
    <source>
        <dbReference type="SAM" id="MobiDB-lite"/>
    </source>
</evidence>
<evidence type="ECO:0000256" key="2">
    <source>
        <dbReference type="ARBA" id="ARBA00023134"/>
    </source>
</evidence>
<reference evidence="6" key="1">
    <citation type="submission" date="2014-09" db="EMBL/GenBank/DDBJ databases">
        <title>Genome sequence of the luminous mushroom Mycena chlorophos for searching fungal bioluminescence genes.</title>
        <authorList>
            <person name="Tanaka Y."/>
            <person name="Kasuga D."/>
            <person name="Oba Y."/>
            <person name="Hase S."/>
            <person name="Sato K."/>
            <person name="Oba Y."/>
            <person name="Sakakibara Y."/>
        </authorList>
    </citation>
    <scope>NUCLEOTIDE SEQUENCE</scope>
</reference>
<accession>A0ABQ0L7I6</accession>
<evidence type="ECO:0000313" key="7">
    <source>
        <dbReference type="Proteomes" id="UP000815677"/>
    </source>
</evidence>
<dbReference type="PRINTS" id="PR00195">
    <property type="entry name" value="DYNAMIN"/>
</dbReference>
<dbReference type="PANTHER" id="PTHR11566:SF21">
    <property type="entry name" value="DYNAMIN RELATED PROTEIN 1, ISOFORM A"/>
    <property type="match status" value="1"/>
</dbReference>
<dbReference type="Pfam" id="PF00350">
    <property type="entry name" value="Dynamin_N"/>
    <property type="match status" value="1"/>
</dbReference>
<dbReference type="Pfam" id="PF02212">
    <property type="entry name" value="GED"/>
    <property type="match status" value="1"/>
</dbReference>
<dbReference type="PROSITE" id="PS51718">
    <property type="entry name" value="G_DYNAMIN_2"/>
    <property type="match status" value="1"/>
</dbReference>
<sequence length="752" mass="84028">MSFLRRGTFSRNRNNSSQSRGGNGSTGTAGAPPVDRRGQAGTSGTSAIASGDYARRCRELMELSKDLRALGATKYIDLPSITVIGGQSAGKSSLVEAVSGITVPRDSGTCTRCPMEINMSTSAVSWSCKISLRLDHNADGNEPHSVPFGATITNRSEVELWLRRAQAAILSPHLAHDVFYTKTRAELADMDDDQRLKFSHNAIVLEVNDPHLTDLSFIDLPGLVQNDTDEVVQTVRNLVVSRIASSKTLILVTLPSNEDHDNQAAARLARDADLDGNRTIAVLTKVDMIPEGSLGLRKHWEDVLEGRKRPLKHGYYCVRLPDDAERRSGISRDEAERRATEFFDANLPWSQIADRSRFGVKNLATFLSTLLIQRIEANLPSLRKQLAELIRKCTAELEGMPAPPPTGNAAAEVLRRVTAFYEQFAAAVSGTGQKELAQKCRRHYRQFSINIRGTCPQFIPFVHRSGGASDYQQGPPTEPQDYDLPALVLPDDATTDPDAASLVEEIQVVLPSYVADLTRLRTVIRDSVAWELPTYTPFAATEVLVGHSTKDWHEPSLRCFGHIVQTSQGFLNELTALHFSQFSLLQEYIQSVTLTEINGCKAEALETLERILKIETQPLFTQNVNLFVAETKKWHAHYMSRRYPHHSAPHHLAPETDEYAEELTLMSKVRAFWQIAYQRVIDYIPLTIEHEFNRRLVESLHGALLLQLVEGENVEGRMKELLAEDPQVSERRNALESRLEKLREIQMRLDAL</sequence>
<dbReference type="CDD" id="cd08771">
    <property type="entry name" value="DLP_1"/>
    <property type="match status" value="1"/>
</dbReference>
<dbReference type="InterPro" id="IPR022812">
    <property type="entry name" value="Dynamin"/>
</dbReference>
<dbReference type="Gene3D" id="3.40.50.300">
    <property type="entry name" value="P-loop containing nucleotide triphosphate hydrolases"/>
    <property type="match status" value="1"/>
</dbReference>
<dbReference type="SMART" id="SM00302">
    <property type="entry name" value="GED"/>
    <property type="match status" value="1"/>
</dbReference>
<dbReference type="SUPFAM" id="SSF52540">
    <property type="entry name" value="P-loop containing nucleoside triphosphate hydrolases"/>
    <property type="match status" value="1"/>
</dbReference>
<dbReference type="Pfam" id="PF01031">
    <property type="entry name" value="Dynamin_M"/>
    <property type="match status" value="2"/>
</dbReference>
<keyword evidence="7" id="KW-1185">Reference proteome</keyword>
<evidence type="ECO:0000259" key="5">
    <source>
        <dbReference type="PROSITE" id="PS51718"/>
    </source>
</evidence>
<feature type="region of interest" description="Disordered" evidence="3">
    <location>
        <begin position="1"/>
        <end position="47"/>
    </location>
</feature>
<dbReference type="SMART" id="SM00053">
    <property type="entry name" value="DYNc"/>
    <property type="match status" value="1"/>
</dbReference>
<organism evidence="6 7">
    <name type="scientific">Mycena chlorophos</name>
    <name type="common">Agaric fungus</name>
    <name type="synonym">Agaricus chlorophos</name>
    <dbReference type="NCBI Taxonomy" id="658473"/>
    <lineage>
        <taxon>Eukaryota</taxon>
        <taxon>Fungi</taxon>
        <taxon>Dikarya</taxon>
        <taxon>Basidiomycota</taxon>
        <taxon>Agaricomycotina</taxon>
        <taxon>Agaricomycetes</taxon>
        <taxon>Agaricomycetidae</taxon>
        <taxon>Agaricales</taxon>
        <taxon>Marasmiineae</taxon>
        <taxon>Mycenaceae</taxon>
        <taxon>Mycena</taxon>
    </lineage>
</organism>
<gene>
    <name evidence="6" type="ORF">MCHLO_04576</name>
</gene>
<dbReference type="InterPro" id="IPR001401">
    <property type="entry name" value="Dynamin_GTPase"/>
</dbReference>
<feature type="domain" description="Dynamin-type G" evidence="5">
    <location>
        <begin position="75"/>
        <end position="380"/>
    </location>
</feature>
<name>A0ABQ0L7I6_MYCCL</name>
<keyword evidence="2" id="KW-0342">GTP-binding</keyword>
<dbReference type="EMBL" id="DF843160">
    <property type="protein sequence ID" value="GAT47095.1"/>
    <property type="molecule type" value="Genomic_DNA"/>
</dbReference>
<evidence type="ECO:0000256" key="1">
    <source>
        <dbReference type="ARBA" id="ARBA00022741"/>
    </source>
</evidence>
<keyword evidence="1" id="KW-0547">Nucleotide-binding</keyword>
<dbReference type="InterPro" id="IPR000375">
    <property type="entry name" value="Dynamin_stalk"/>
</dbReference>
<dbReference type="InterPro" id="IPR020850">
    <property type="entry name" value="GED_dom"/>
</dbReference>
<feature type="compositionally biased region" description="Low complexity" evidence="3">
    <location>
        <begin position="10"/>
        <end position="20"/>
    </location>
</feature>
<protein>
    <submittedName>
        <fullName evidence="6">Uncharacterized protein</fullName>
    </submittedName>
</protein>
<dbReference type="PANTHER" id="PTHR11566">
    <property type="entry name" value="DYNAMIN"/>
    <property type="match status" value="1"/>
</dbReference>
<evidence type="ECO:0000313" key="6">
    <source>
        <dbReference type="EMBL" id="GAT47095.1"/>
    </source>
</evidence>
<dbReference type="PROSITE" id="PS51388">
    <property type="entry name" value="GED"/>
    <property type="match status" value="1"/>
</dbReference>
<evidence type="ECO:0000259" key="4">
    <source>
        <dbReference type="PROSITE" id="PS51388"/>
    </source>
</evidence>
<dbReference type="InterPro" id="IPR027417">
    <property type="entry name" value="P-loop_NTPase"/>
</dbReference>
<dbReference type="InterPro" id="IPR030381">
    <property type="entry name" value="G_DYNAMIN_dom"/>
</dbReference>
<feature type="domain" description="GED" evidence="4">
    <location>
        <begin position="662"/>
        <end position="752"/>
    </location>
</feature>
<dbReference type="InterPro" id="IPR045063">
    <property type="entry name" value="Dynamin_N"/>
</dbReference>